<evidence type="ECO:0000313" key="1">
    <source>
        <dbReference type="EMBL" id="CCA80300.1"/>
    </source>
</evidence>
<organism evidence="1">
    <name type="scientific">blood disease bacterium R229</name>
    <dbReference type="NCBI Taxonomy" id="741978"/>
    <lineage>
        <taxon>Bacteria</taxon>
        <taxon>Pseudomonadati</taxon>
        <taxon>Pseudomonadota</taxon>
        <taxon>Betaproteobacteria</taxon>
        <taxon>Burkholderiales</taxon>
        <taxon>Burkholderiaceae</taxon>
        <taxon>Ralstonia</taxon>
        <taxon>Ralstonia solanacearum species complex</taxon>
    </lineage>
</organism>
<proteinExistence type="predicted"/>
<reference evidence="1" key="1">
    <citation type="journal article" date="2011" name="PLoS ONE">
        <title>Ralstonia syzygii, the Blood Disease Bacterium and some Asian R. solanacearum strains form a single genomic species despite divergent lifestyles.</title>
        <authorList>
            <person name="Remenant B."/>
            <person name="de Cambiaire J.C."/>
            <person name="Cellier G."/>
            <person name="Jacobs J.M."/>
            <person name="Mangenot S."/>
            <person name="Barbe V."/>
            <person name="Lajus A."/>
            <person name="Vallenet D."/>
            <person name="Medigue C."/>
            <person name="Fegan M."/>
            <person name="Allen C."/>
            <person name="Prior P."/>
        </authorList>
    </citation>
    <scope>NUCLEOTIDE SEQUENCE</scope>
    <source>
        <strain evidence="1">R229</strain>
    </source>
</reference>
<sequence length="50" mass="5502">MLVANPDHYVLRGIQPNGQEAVEVTGGAIEASHFSGEGERFQYRSAPRRC</sequence>
<accession>G2ZMH9</accession>
<dbReference type="EMBL" id="FR854064">
    <property type="protein sequence ID" value="CCA80300.1"/>
    <property type="molecule type" value="Genomic_DNA"/>
</dbReference>
<dbReference type="AlphaFoldDB" id="G2ZMH9"/>
<reference evidence="1" key="2">
    <citation type="submission" date="2011-04" db="EMBL/GenBank/DDBJ databases">
        <authorList>
            <person name="Genoscope - CEA"/>
        </authorList>
    </citation>
    <scope>NUCLEOTIDE SEQUENCE</scope>
    <source>
        <strain evidence="1">R229</strain>
    </source>
</reference>
<gene>
    <name evidence="1" type="ORF">BDB_80696</name>
</gene>
<name>G2ZMH9_9RALS</name>
<protein>
    <submittedName>
        <fullName evidence="1">Uncharacterized protein</fullName>
    </submittedName>
</protein>